<dbReference type="KEGG" id="aun:AWM73_01035"/>
<dbReference type="InterPro" id="IPR014001">
    <property type="entry name" value="Helicase_ATP-bd"/>
</dbReference>
<dbReference type="Pfam" id="PF04851">
    <property type="entry name" value="ResIII"/>
    <property type="match status" value="1"/>
</dbReference>
<protein>
    <submittedName>
        <fullName evidence="7">DEAD/DEAH box helicase</fullName>
    </submittedName>
</protein>
<evidence type="ECO:0000256" key="3">
    <source>
        <dbReference type="ARBA" id="ARBA00023125"/>
    </source>
</evidence>
<dbReference type="GeneID" id="35767782"/>
<dbReference type="EMBL" id="CP065662">
    <property type="protein sequence ID" value="QPS01497.1"/>
    <property type="molecule type" value="Genomic_DNA"/>
</dbReference>
<dbReference type="EMBL" id="JAOTML010000004">
    <property type="protein sequence ID" value="MCY3053275.1"/>
    <property type="molecule type" value="Genomic_DNA"/>
</dbReference>
<dbReference type="InterPro" id="IPR027417">
    <property type="entry name" value="P-loop_NTPase"/>
</dbReference>
<evidence type="ECO:0000313" key="6">
    <source>
        <dbReference type="EMBL" id="MCY3053275.1"/>
    </source>
</evidence>
<organism evidence="7 8">
    <name type="scientific">Aerococcus urinae</name>
    <dbReference type="NCBI Taxonomy" id="1376"/>
    <lineage>
        <taxon>Bacteria</taxon>
        <taxon>Bacillati</taxon>
        <taxon>Bacillota</taxon>
        <taxon>Bacilli</taxon>
        <taxon>Lactobacillales</taxon>
        <taxon>Aerococcaceae</taxon>
        <taxon>Aerococcus</taxon>
    </lineage>
</organism>
<dbReference type="Gene3D" id="3.40.50.300">
    <property type="entry name" value="P-loop containing nucleotide triphosphate hydrolases"/>
    <property type="match status" value="2"/>
</dbReference>
<evidence type="ECO:0000256" key="1">
    <source>
        <dbReference type="ARBA" id="ARBA00022741"/>
    </source>
</evidence>
<dbReference type="Proteomes" id="UP001069145">
    <property type="component" value="Unassembled WGS sequence"/>
</dbReference>
<proteinExistence type="predicted"/>
<feature type="domain" description="Helicase ATP-binding" evidence="4">
    <location>
        <begin position="115"/>
        <end position="267"/>
    </location>
</feature>
<dbReference type="OrthoDB" id="2077914at2"/>
<evidence type="ECO:0000259" key="4">
    <source>
        <dbReference type="PROSITE" id="PS51192"/>
    </source>
</evidence>
<keyword evidence="7" id="KW-0378">Hydrolase</keyword>
<dbReference type="Pfam" id="PF00271">
    <property type="entry name" value="Helicase_C"/>
    <property type="match status" value="1"/>
</dbReference>
<keyword evidence="2" id="KW-0067">ATP-binding</keyword>
<evidence type="ECO:0000256" key="2">
    <source>
        <dbReference type="ARBA" id="ARBA00022840"/>
    </source>
</evidence>
<dbReference type="SMART" id="SM00490">
    <property type="entry name" value="HELICc"/>
    <property type="match status" value="1"/>
</dbReference>
<dbReference type="SMART" id="SM00487">
    <property type="entry name" value="DEXDc"/>
    <property type="match status" value="1"/>
</dbReference>
<dbReference type="PROSITE" id="PS51194">
    <property type="entry name" value="HELICASE_CTER"/>
    <property type="match status" value="1"/>
</dbReference>
<dbReference type="SUPFAM" id="SSF52540">
    <property type="entry name" value="P-loop containing nucleoside triphosphate hydrolases"/>
    <property type="match status" value="1"/>
</dbReference>
<dbReference type="InterPro" id="IPR001650">
    <property type="entry name" value="Helicase_C-like"/>
</dbReference>
<dbReference type="CDD" id="cd18785">
    <property type="entry name" value="SF2_C"/>
    <property type="match status" value="1"/>
</dbReference>
<dbReference type="AlphaFoldDB" id="A0A0X8FER7"/>
<dbReference type="GO" id="GO:0006302">
    <property type="term" value="P:double-strand break repair"/>
    <property type="evidence" value="ECO:0007669"/>
    <property type="project" value="TreeGrafter"/>
</dbReference>
<dbReference type="GO" id="GO:0043138">
    <property type="term" value="F:3'-5' DNA helicase activity"/>
    <property type="evidence" value="ECO:0007669"/>
    <property type="project" value="TreeGrafter"/>
</dbReference>
<dbReference type="PROSITE" id="PS51192">
    <property type="entry name" value="HELICASE_ATP_BIND_1"/>
    <property type="match status" value="1"/>
</dbReference>
<dbReference type="GO" id="GO:0003677">
    <property type="term" value="F:DNA binding"/>
    <property type="evidence" value="ECO:0007669"/>
    <property type="project" value="UniProtKB-KW"/>
</dbReference>
<feature type="domain" description="Helicase C-terminal" evidence="5">
    <location>
        <begin position="303"/>
        <end position="448"/>
    </location>
</feature>
<reference evidence="6" key="2">
    <citation type="submission" date="2022-09" db="EMBL/GenBank/DDBJ databases">
        <title>Aerococcus urinae taxonomy study.</title>
        <authorList>
            <person name="Christensen J."/>
            <person name="Senneby E."/>
        </authorList>
    </citation>
    <scope>NUCLEOTIDE SEQUENCE</scope>
    <source>
        <strain evidence="6">NLD-066-U95</strain>
    </source>
</reference>
<dbReference type="Proteomes" id="UP000594771">
    <property type="component" value="Chromosome"/>
</dbReference>
<accession>A0A0X8FER7</accession>
<keyword evidence="9" id="KW-1185">Reference proteome</keyword>
<dbReference type="PANTHER" id="PTHR30580:SF1">
    <property type="entry name" value="COMF OPERON PROTEIN 1"/>
    <property type="match status" value="1"/>
</dbReference>
<evidence type="ECO:0000259" key="5">
    <source>
        <dbReference type="PROSITE" id="PS51194"/>
    </source>
</evidence>
<name>A0A0X8FER7_9LACT</name>
<sequence length="448" mass="50852">MQDFLLGRLLAASELPEDFDLSKTPSLPAIKAEGKQLVCQRCFNQLAFQPNPCICDGPCFYCLNCLAFAKLRTCDRLYYDLDPHFYFKDLCREQTYLEWPGTLSPQQEQCAKQLLTSYQAGRDHLVWAVTGAGKTEMIFPLVDYVLRQGQRIALATPRVDVCNELFPRFQAAFPDIDILLLHGKVDHPYRLSPLTIASTHQLLRFYQAFDLLIVDEVDAFPYHGDPLLEAASRRAVKDIGVRVELTATPSTDQQRAIKLEKVAASILPARYHRHPLPVPKHRWVGDWRQAIAKGRLPGVLGSTIKSFLKKGESFLLFLPHIALMEELEKILHKYFKQVSFTSVSSKDPDRIEKVAAMREKTYQFLLTTTILERGVTFPGIHIIVLGSEDRVFNTSSLVQIAGRVGRKPDQASGQVYFLHEGKTKASLQAVKQIQWLNQEARKRGLIDE</sequence>
<evidence type="ECO:0000313" key="9">
    <source>
        <dbReference type="Proteomes" id="UP001069145"/>
    </source>
</evidence>
<dbReference type="GO" id="GO:0006310">
    <property type="term" value="P:DNA recombination"/>
    <property type="evidence" value="ECO:0007669"/>
    <property type="project" value="TreeGrafter"/>
</dbReference>
<dbReference type="GO" id="GO:0016787">
    <property type="term" value="F:hydrolase activity"/>
    <property type="evidence" value="ECO:0007669"/>
    <property type="project" value="InterPro"/>
</dbReference>
<dbReference type="InterPro" id="IPR006935">
    <property type="entry name" value="Helicase/UvrB_N"/>
</dbReference>
<keyword evidence="7" id="KW-0347">Helicase</keyword>
<gene>
    <name evidence="7" type="ORF">I6G68_09020</name>
    <name evidence="6" type="ORF">ODY43_04645</name>
</gene>
<reference evidence="7 8" key="1">
    <citation type="submission" date="2020-12" db="EMBL/GenBank/DDBJ databases">
        <title>FDA dAtabase for Regulatory Grade micrObial Sequences (FDA-ARGOS): Supporting development and validation of Infectious Disease Dx tests.</title>
        <authorList>
            <person name="Sproer C."/>
            <person name="Gronow S."/>
            <person name="Severitt S."/>
            <person name="Schroder I."/>
            <person name="Tallon L."/>
            <person name="Sadzewicz L."/>
            <person name="Zhao X."/>
            <person name="Boylan J."/>
            <person name="Ott S."/>
            <person name="Bowen H."/>
            <person name="Vavikolanu K."/>
            <person name="Mehta A."/>
            <person name="Aluvathingal J."/>
            <person name="Nadendla S."/>
            <person name="Lowell S."/>
            <person name="Myers T."/>
            <person name="Yan Y."/>
            <person name="Sichtig H."/>
        </authorList>
    </citation>
    <scope>NUCLEOTIDE SEQUENCE [LARGE SCALE GENOMIC DNA]</scope>
    <source>
        <strain evidence="7 8">FDAARGOS_911</strain>
    </source>
</reference>
<keyword evidence="1" id="KW-0547">Nucleotide-binding</keyword>
<evidence type="ECO:0000313" key="8">
    <source>
        <dbReference type="Proteomes" id="UP000594771"/>
    </source>
</evidence>
<dbReference type="GO" id="GO:0005524">
    <property type="term" value="F:ATP binding"/>
    <property type="evidence" value="ECO:0007669"/>
    <property type="project" value="UniProtKB-KW"/>
</dbReference>
<dbReference type="PANTHER" id="PTHR30580">
    <property type="entry name" value="PRIMOSOMAL PROTEIN N"/>
    <property type="match status" value="1"/>
</dbReference>
<evidence type="ECO:0000313" key="7">
    <source>
        <dbReference type="EMBL" id="QPS01497.1"/>
    </source>
</evidence>
<keyword evidence="3" id="KW-0238">DNA-binding</keyword>
<dbReference type="GO" id="GO:0006270">
    <property type="term" value="P:DNA replication initiation"/>
    <property type="evidence" value="ECO:0007669"/>
    <property type="project" value="TreeGrafter"/>
</dbReference>
<dbReference type="RefSeq" id="WP_060777677.1">
    <property type="nucleotide sequence ID" value="NZ_CAJHLF010000001.1"/>
</dbReference>